<sequence length="94" mass="11233">MQYIYPAGSDLLLFFFCSPSQDIRQIRATAFPTRVGIRQNGSNSISRCSFIDYLSTFFVLYAGRRLFISIEIFWIEKRKKKERRMRQYLILFNS</sequence>
<dbReference type="EMBL" id="GDIQ01025196">
    <property type="protein sequence ID" value="JAN69541.1"/>
    <property type="molecule type" value="Transcribed_RNA"/>
</dbReference>
<name>A0A0N8EHV9_9CRUS</name>
<evidence type="ECO:0000313" key="1">
    <source>
        <dbReference type="EMBL" id="JAN69541.1"/>
    </source>
</evidence>
<dbReference type="AlphaFoldDB" id="A0A0N8EHV9"/>
<accession>A0A0N8EHV9</accession>
<protein>
    <submittedName>
        <fullName evidence="1">Uncharacterized protein</fullName>
    </submittedName>
</protein>
<organism evidence="1">
    <name type="scientific">Daphnia magna</name>
    <dbReference type="NCBI Taxonomy" id="35525"/>
    <lineage>
        <taxon>Eukaryota</taxon>
        <taxon>Metazoa</taxon>
        <taxon>Ecdysozoa</taxon>
        <taxon>Arthropoda</taxon>
        <taxon>Crustacea</taxon>
        <taxon>Branchiopoda</taxon>
        <taxon>Diplostraca</taxon>
        <taxon>Cladocera</taxon>
        <taxon>Anomopoda</taxon>
        <taxon>Daphniidae</taxon>
        <taxon>Daphnia</taxon>
    </lineage>
</organism>
<reference evidence="1" key="1">
    <citation type="submission" date="2015-10" db="EMBL/GenBank/DDBJ databases">
        <title>EvidentialGene: Evidence-directed Construction of Complete mRNA Transcriptomes without Genomes.</title>
        <authorList>
            <person name="Gilbert D.G."/>
        </authorList>
    </citation>
    <scope>NUCLEOTIDE SEQUENCE</scope>
</reference>
<proteinExistence type="predicted"/>